<dbReference type="PANTHER" id="PTHR30203">
    <property type="entry name" value="OUTER MEMBRANE CATION EFFLUX PROTEIN"/>
    <property type="match status" value="1"/>
</dbReference>
<feature type="signal peptide" evidence="3">
    <location>
        <begin position="1"/>
        <end position="25"/>
    </location>
</feature>
<dbReference type="Pfam" id="PF02321">
    <property type="entry name" value="OEP"/>
    <property type="match status" value="2"/>
</dbReference>
<dbReference type="Gene3D" id="1.20.1600.10">
    <property type="entry name" value="Outer membrane efflux proteins (OEP)"/>
    <property type="match status" value="1"/>
</dbReference>
<comment type="similarity">
    <text evidence="1">Belongs to the outer membrane factor (OMF) (TC 1.B.17) family.</text>
</comment>
<reference evidence="5" key="1">
    <citation type="submission" date="2016-10" db="EMBL/GenBank/DDBJ databases">
        <authorList>
            <person name="Varghese N."/>
            <person name="Submissions S."/>
        </authorList>
    </citation>
    <scope>NUCLEOTIDE SEQUENCE [LARGE SCALE GENOMIC DNA]</scope>
    <source>
        <strain evidence="5">DSM 25157</strain>
    </source>
</reference>
<organism evidence="4 5">
    <name type="scientific">Acidovorax soli</name>
    <dbReference type="NCBI Taxonomy" id="592050"/>
    <lineage>
        <taxon>Bacteria</taxon>
        <taxon>Pseudomonadati</taxon>
        <taxon>Pseudomonadota</taxon>
        <taxon>Betaproteobacteria</taxon>
        <taxon>Burkholderiales</taxon>
        <taxon>Comamonadaceae</taxon>
        <taxon>Acidovorax</taxon>
    </lineage>
</organism>
<dbReference type="GeneID" id="34232022"/>
<dbReference type="InterPro" id="IPR010131">
    <property type="entry name" value="MdtP/NodT-like"/>
</dbReference>
<feature type="chain" id="PRO_5011456581" evidence="3">
    <location>
        <begin position="26"/>
        <end position="424"/>
    </location>
</feature>
<evidence type="ECO:0000256" key="2">
    <source>
        <dbReference type="SAM" id="Coils"/>
    </source>
</evidence>
<dbReference type="EMBL" id="FNQJ01000018">
    <property type="protein sequence ID" value="SEA57626.1"/>
    <property type="molecule type" value="Genomic_DNA"/>
</dbReference>
<gene>
    <name evidence="4" type="ORF">SAMN05421875_11840</name>
</gene>
<dbReference type="SUPFAM" id="SSF56954">
    <property type="entry name" value="Outer membrane efflux proteins (OEP)"/>
    <property type="match status" value="1"/>
</dbReference>
<dbReference type="STRING" id="592050.SAMN05421875_11840"/>
<evidence type="ECO:0000256" key="3">
    <source>
        <dbReference type="SAM" id="SignalP"/>
    </source>
</evidence>
<proteinExistence type="inferred from homology"/>
<protein>
    <submittedName>
        <fullName evidence="4">Outer membrane protein TolC</fullName>
    </submittedName>
</protein>
<keyword evidence="2" id="KW-0175">Coiled coil</keyword>
<dbReference type="PANTHER" id="PTHR30203:SF24">
    <property type="entry name" value="BLR4935 PROTEIN"/>
    <property type="match status" value="1"/>
</dbReference>
<name>A0A1H4CB71_9BURK</name>
<sequence>MMPLRSRLSLGVVLVSLALSPMAYAQEGKLGSSVEGLLQAAREQNPEIASMRFDADAAAERVVPAGALPDPKFRTELRDITRMGAQNPTLLPGRVGSTRYLLMQDLPWMGKRGLKREVAQSQAEAARSRAAGTWIELAGKIKTTYAELYYLDQNERLSREILDLMARLEKVAQVRYAGGLAAQQDVIRAQVEQSTMRNELIALDAERRQLQARLNALVGRPTSESLAAPEQIRALPPLEQVSFAALEVRARMNNPLLRTEESQIRAAEKSRELAYKNRYPDFNVGISPIQYRGSVKEWELMVEVNIPLQQDARRAQERESEAMLAAARSRQEVVTNQVLADLYANVAGFESARRSLALTTDSLLPQSELTFRSALAGYQTGKVDFATLLDAQRQIRQTKLNQIKAGVDAQKRLASIESIVGEEQ</sequence>
<dbReference type="GO" id="GO:0015562">
    <property type="term" value="F:efflux transmembrane transporter activity"/>
    <property type="evidence" value="ECO:0007669"/>
    <property type="project" value="InterPro"/>
</dbReference>
<dbReference type="RefSeq" id="WP_092699045.1">
    <property type="nucleotide sequence ID" value="NZ_CAXIQU010000036.1"/>
</dbReference>
<accession>A0A1H4CB71</accession>
<keyword evidence="5" id="KW-1185">Reference proteome</keyword>
<dbReference type="Proteomes" id="UP000199002">
    <property type="component" value="Unassembled WGS sequence"/>
</dbReference>
<feature type="coiled-coil region" evidence="2">
    <location>
        <begin position="111"/>
        <end position="220"/>
    </location>
</feature>
<evidence type="ECO:0000256" key="1">
    <source>
        <dbReference type="ARBA" id="ARBA00007613"/>
    </source>
</evidence>
<evidence type="ECO:0000313" key="5">
    <source>
        <dbReference type="Proteomes" id="UP000199002"/>
    </source>
</evidence>
<keyword evidence="3" id="KW-0732">Signal</keyword>
<dbReference type="InterPro" id="IPR003423">
    <property type="entry name" value="OMP_efflux"/>
</dbReference>
<evidence type="ECO:0000313" key="4">
    <source>
        <dbReference type="EMBL" id="SEA57626.1"/>
    </source>
</evidence>
<dbReference type="AlphaFoldDB" id="A0A1H4CB71"/>